<feature type="non-terminal residue" evidence="1">
    <location>
        <position position="50"/>
    </location>
</feature>
<accession>A0A7K6D7H6</accession>
<dbReference type="OrthoDB" id="9374769at2759"/>
<dbReference type="PANTHER" id="PTHR47388">
    <property type="entry name" value="TUMOR NECROSIS FACTOR RECEPTOR SUPERFAMILY MEMBER 18"/>
    <property type="match status" value="1"/>
</dbReference>
<dbReference type="InterPro" id="IPR053107">
    <property type="entry name" value="TNFRSF18"/>
</dbReference>
<name>A0A7K6D7H6_9PASS</name>
<dbReference type="AlphaFoldDB" id="A0A7K6D7H6"/>
<dbReference type="Proteomes" id="UP000571324">
    <property type="component" value="Unassembled WGS sequence"/>
</dbReference>
<evidence type="ECO:0000313" key="1">
    <source>
        <dbReference type="EMBL" id="NWV22087.1"/>
    </source>
</evidence>
<dbReference type="EMBL" id="VZRL01003017">
    <property type="protein sequence ID" value="NWV22087.1"/>
    <property type="molecule type" value="Genomic_DNA"/>
</dbReference>
<proteinExistence type="predicted"/>
<dbReference type="Gene3D" id="2.10.50.10">
    <property type="entry name" value="Tumor Necrosis Factor Receptor, subunit A, domain 2"/>
    <property type="match status" value="1"/>
</dbReference>
<organism evidence="1 2">
    <name type="scientific">Origma solitaria</name>
    <dbReference type="NCBI Taxonomy" id="720586"/>
    <lineage>
        <taxon>Eukaryota</taxon>
        <taxon>Metazoa</taxon>
        <taxon>Chordata</taxon>
        <taxon>Craniata</taxon>
        <taxon>Vertebrata</taxon>
        <taxon>Euteleostomi</taxon>
        <taxon>Archelosauria</taxon>
        <taxon>Archosauria</taxon>
        <taxon>Dinosauria</taxon>
        <taxon>Saurischia</taxon>
        <taxon>Theropoda</taxon>
        <taxon>Coelurosauria</taxon>
        <taxon>Aves</taxon>
        <taxon>Neognathae</taxon>
        <taxon>Neoaves</taxon>
        <taxon>Telluraves</taxon>
        <taxon>Australaves</taxon>
        <taxon>Passeriformes</taxon>
        <taxon>Meliphagoidea</taxon>
        <taxon>Acanthizidae</taxon>
        <taxon>Origma</taxon>
    </lineage>
</organism>
<feature type="non-terminal residue" evidence="1">
    <location>
        <position position="1"/>
    </location>
</feature>
<keyword evidence="2" id="KW-1185">Reference proteome</keyword>
<gene>
    <name evidence="1" type="primary">Tnfrsf18</name>
    <name evidence="1" type="ORF">ORISOL_R15034</name>
</gene>
<evidence type="ECO:0000313" key="2">
    <source>
        <dbReference type="Proteomes" id="UP000571324"/>
    </source>
</evidence>
<sequence length="50" mass="5486">GKVNFHFECSPCEMGTYSSGGNGWCRNWTDCESLGLKTLRPGNSSHDSEC</sequence>
<comment type="caution">
    <text evidence="1">The sequence shown here is derived from an EMBL/GenBank/DDBJ whole genome shotgun (WGS) entry which is preliminary data.</text>
</comment>
<dbReference type="PANTHER" id="PTHR47388:SF1">
    <property type="entry name" value="TUMOR NECROSIS FACTOR RECEPTOR SUPERFAMILY MEMBER 18"/>
    <property type="match status" value="1"/>
</dbReference>
<reference evidence="1 2" key="1">
    <citation type="submission" date="2019-09" db="EMBL/GenBank/DDBJ databases">
        <title>Bird 10,000 Genomes (B10K) Project - Family phase.</title>
        <authorList>
            <person name="Zhang G."/>
        </authorList>
    </citation>
    <scope>NUCLEOTIDE SEQUENCE [LARGE SCALE GENOMIC DNA]</scope>
    <source>
        <strain evidence="1">B10K-DU-029-52</strain>
    </source>
</reference>
<dbReference type="GO" id="GO:0009897">
    <property type="term" value="C:external side of plasma membrane"/>
    <property type="evidence" value="ECO:0007669"/>
    <property type="project" value="TreeGrafter"/>
</dbReference>
<dbReference type="GO" id="GO:0045785">
    <property type="term" value="P:positive regulation of cell adhesion"/>
    <property type="evidence" value="ECO:0007669"/>
    <property type="project" value="TreeGrafter"/>
</dbReference>
<protein>
    <submittedName>
        <fullName evidence="1">TNR18 factor</fullName>
    </submittedName>
</protein>